<evidence type="ECO:0000313" key="1">
    <source>
        <dbReference type="EMBL" id="CAK9269207.1"/>
    </source>
</evidence>
<dbReference type="EMBL" id="OZ020097">
    <property type="protein sequence ID" value="CAK9269207.1"/>
    <property type="molecule type" value="Genomic_DNA"/>
</dbReference>
<accession>A0ABP0WS30</accession>
<organism evidence="1 2">
    <name type="scientific">Sphagnum jensenii</name>
    <dbReference type="NCBI Taxonomy" id="128206"/>
    <lineage>
        <taxon>Eukaryota</taxon>
        <taxon>Viridiplantae</taxon>
        <taxon>Streptophyta</taxon>
        <taxon>Embryophyta</taxon>
        <taxon>Bryophyta</taxon>
        <taxon>Sphagnophytina</taxon>
        <taxon>Sphagnopsida</taxon>
        <taxon>Sphagnales</taxon>
        <taxon>Sphagnaceae</taxon>
        <taxon>Sphagnum</taxon>
    </lineage>
</organism>
<gene>
    <name evidence="1" type="ORF">CSSPJE1EN1_LOCUS14685</name>
</gene>
<proteinExistence type="predicted"/>
<dbReference type="Proteomes" id="UP001497444">
    <property type="component" value="Chromosome 2"/>
</dbReference>
<evidence type="ECO:0000313" key="2">
    <source>
        <dbReference type="Proteomes" id="UP001497444"/>
    </source>
</evidence>
<protein>
    <submittedName>
        <fullName evidence="1">Uncharacterized protein</fullName>
    </submittedName>
</protein>
<reference evidence="1 2" key="1">
    <citation type="submission" date="2024-02" db="EMBL/GenBank/DDBJ databases">
        <authorList>
            <consortium name="ELIXIR-Norway"/>
            <consortium name="Elixir Norway"/>
        </authorList>
    </citation>
    <scope>NUCLEOTIDE SEQUENCE [LARGE SCALE GENOMIC DNA]</scope>
</reference>
<sequence length="107" mass="12053">MFNRRCTSVMKTKTAICFGNCGLGANSNRIPSRDSTEEQGVELNRVTFQFLPGVPWFAWVLAMPYVLSHQCLRGEVCHVSEKTLEVMLTGYMGQWSKRTQLTIGAPH</sequence>
<keyword evidence="2" id="KW-1185">Reference proteome</keyword>
<name>A0ABP0WS30_9BRYO</name>